<dbReference type="PROSITE" id="PS50975">
    <property type="entry name" value="ATP_GRASP"/>
    <property type="match status" value="1"/>
</dbReference>
<dbReference type="GO" id="GO:0005524">
    <property type="term" value="F:ATP binding"/>
    <property type="evidence" value="ECO:0007669"/>
    <property type="project" value="UniProtKB-UniRule"/>
</dbReference>
<dbReference type="InterPro" id="IPR011758">
    <property type="entry name" value="RimK-rel_E_lig"/>
</dbReference>
<keyword evidence="2" id="KW-0067">ATP-binding</keyword>
<dbReference type="GO" id="GO:0046872">
    <property type="term" value="F:metal ion binding"/>
    <property type="evidence" value="ECO:0007669"/>
    <property type="project" value="InterPro"/>
</dbReference>
<reference evidence="5" key="1">
    <citation type="submission" date="2017-08" db="EMBL/GenBank/DDBJ databases">
        <title>Direct submision.</title>
        <authorList>
            <person name="Kim S.-J."/>
            <person name="Rhee S.-K."/>
        </authorList>
    </citation>
    <scope>NUCLEOTIDE SEQUENCE [LARGE SCALE GENOMIC DNA]</scope>
    <source>
        <strain evidence="5">GI5</strain>
    </source>
</reference>
<protein>
    <submittedName>
        <fullName evidence="4">Alpha-L-glutamate ligase-like protein</fullName>
    </submittedName>
</protein>
<dbReference type="EMBL" id="CP022684">
    <property type="protein sequence ID" value="AUM14261.1"/>
    <property type="molecule type" value="Genomic_DNA"/>
</dbReference>
<dbReference type="NCBIfam" id="TIGR02291">
    <property type="entry name" value="rimK_rel_E_lig"/>
    <property type="match status" value="1"/>
</dbReference>
<dbReference type="Gene3D" id="3.30.470.20">
    <property type="entry name" value="ATP-grasp fold, B domain"/>
    <property type="match status" value="1"/>
</dbReference>
<dbReference type="Proteomes" id="UP000235116">
    <property type="component" value="Chromosome"/>
</dbReference>
<dbReference type="SUPFAM" id="SSF56059">
    <property type="entry name" value="Glutathione synthetase ATP-binding domain-like"/>
    <property type="match status" value="1"/>
</dbReference>
<dbReference type="PANTHER" id="PTHR21621">
    <property type="entry name" value="RIBOSOMAL PROTEIN S6 MODIFICATION PROTEIN"/>
    <property type="match status" value="1"/>
</dbReference>
<accession>A0A2K9LQ42</accession>
<evidence type="ECO:0000259" key="3">
    <source>
        <dbReference type="PROSITE" id="PS50975"/>
    </source>
</evidence>
<dbReference type="GO" id="GO:0018169">
    <property type="term" value="F:ribosomal S6-glutamic acid ligase activity"/>
    <property type="evidence" value="ECO:0007669"/>
    <property type="project" value="TreeGrafter"/>
</dbReference>
<dbReference type="Pfam" id="PF14397">
    <property type="entry name" value="ATPgrasp_ST"/>
    <property type="match status" value="1"/>
</dbReference>
<feature type="domain" description="ATP-grasp" evidence="3">
    <location>
        <begin position="43"/>
        <end position="295"/>
    </location>
</feature>
<gene>
    <name evidence="4" type="ORF">Kalk_18335</name>
</gene>
<dbReference type="InterPro" id="IPR039523">
    <property type="entry name" value="RimK-rel_E_lig_ATP-grasp"/>
</dbReference>
<dbReference type="GO" id="GO:0005737">
    <property type="term" value="C:cytoplasm"/>
    <property type="evidence" value="ECO:0007669"/>
    <property type="project" value="TreeGrafter"/>
</dbReference>
<evidence type="ECO:0000256" key="2">
    <source>
        <dbReference type="PROSITE-ProRule" id="PRU00409"/>
    </source>
</evidence>
<dbReference type="InterPro" id="IPR011761">
    <property type="entry name" value="ATP-grasp"/>
</dbReference>
<keyword evidence="1" id="KW-0464">Manganese</keyword>
<evidence type="ECO:0000313" key="5">
    <source>
        <dbReference type="Proteomes" id="UP000235116"/>
    </source>
</evidence>
<dbReference type="AlphaFoldDB" id="A0A2K9LQ42"/>
<keyword evidence="4" id="KW-0436">Ligase</keyword>
<evidence type="ECO:0000256" key="1">
    <source>
        <dbReference type="ARBA" id="ARBA00023211"/>
    </source>
</evidence>
<dbReference type="KEGG" id="kak:Kalk_18335"/>
<name>A0A2K9LQ42_9GAMM</name>
<organism evidence="4 5">
    <name type="scientific">Ketobacter alkanivorans</name>
    <dbReference type="NCBI Taxonomy" id="1917421"/>
    <lineage>
        <taxon>Bacteria</taxon>
        <taxon>Pseudomonadati</taxon>
        <taxon>Pseudomonadota</taxon>
        <taxon>Gammaproteobacteria</taxon>
        <taxon>Pseudomonadales</taxon>
        <taxon>Ketobacteraceae</taxon>
        <taxon>Ketobacter</taxon>
    </lineage>
</organism>
<keyword evidence="5" id="KW-1185">Reference proteome</keyword>
<sequence>MKMPWTRLRELGIVGMNQRNAEFIMPYNERRFYPLVDNKIITKQRAQEHHIPVPKLYGHIELEHQTAHLASLLANHNEFVIKPANGSGGNGIMVIAGKTSNGHFRKANDSVVHLDEIKHHISNILSGMYSLGGDNDSAIIEYRVQFDPCFEDVCFKGVPDVRLIVFRGIPLFGMIRLPTRQSDGRANLHQGAVGAGIDICSGITNFGVMHSRPVTQHPDTGCAISGIQIPQWDRILEMAANCYDLAPLGYLGVDIVLDKQLGPMMLELNARPGLAIQIANGQGLEPILKYAQLLGSIPASAAKRVKVGKNIRRKFSKEGL</sequence>
<evidence type="ECO:0000313" key="4">
    <source>
        <dbReference type="EMBL" id="AUM14261.1"/>
    </source>
</evidence>
<proteinExistence type="predicted"/>
<keyword evidence="2" id="KW-0547">Nucleotide-binding</keyword>
<dbReference type="OrthoDB" id="336227at2"/>
<dbReference type="GO" id="GO:0009432">
    <property type="term" value="P:SOS response"/>
    <property type="evidence" value="ECO:0007669"/>
    <property type="project" value="TreeGrafter"/>
</dbReference>
<dbReference type="RefSeq" id="WP_101895635.1">
    <property type="nucleotide sequence ID" value="NZ_CP022684.1"/>
</dbReference>
<dbReference type="PANTHER" id="PTHR21621:SF0">
    <property type="entry name" value="BETA-CITRYLGLUTAMATE SYNTHASE B-RELATED"/>
    <property type="match status" value="1"/>
</dbReference>